<dbReference type="RefSeq" id="XP_049149953.1">
    <property type="nucleotide sequence ID" value="XM_049292807.1"/>
</dbReference>
<evidence type="ECO:0000313" key="2">
    <source>
        <dbReference type="EMBL" id="UQC88348.1"/>
    </source>
</evidence>
<sequence length="64" mass="6914">MCRDQAKDKPAGSREKHIGMRDSAATRNQKFDMITLILQYRDSKSAVGSIASALLGESTSNQGA</sequence>
<dbReference type="KEGG" id="clup:CLUP02_13871"/>
<accession>A0A9Q8T393</accession>
<organism evidence="2 3">
    <name type="scientific">Colletotrichum lupini</name>
    <dbReference type="NCBI Taxonomy" id="145971"/>
    <lineage>
        <taxon>Eukaryota</taxon>
        <taxon>Fungi</taxon>
        <taxon>Dikarya</taxon>
        <taxon>Ascomycota</taxon>
        <taxon>Pezizomycotina</taxon>
        <taxon>Sordariomycetes</taxon>
        <taxon>Hypocreomycetidae</taxon>
        <taxon>Glomerellales</taxon>
        <taxon>Glomerellaceae</taxon>
        <taxon>Colletotrichum</taxon>
        <taxon>Colletotrichum acutatum species complex</taxon>
    </lineage>
</organism>
<dbReference type="Proteomes" id="UP000830671">
    <property type="component" value="Chromosome 7"/>
</dbReference>
<name>A0A9Q8T393_9PEZI</name>
<feature type="compositionally biased region" description="Basic and acidic residues" evidence="1">
    <location>
        <begin position="1"/>
        <end position="20"/>
    </location>
</feature>
<dbReference type="EMBL" id="CP019479">
    <property type="protein sequence ID" value="UQC88348.1"/>
    <property type="molecule type" value="Genomic_DNA"/>
</dbReference>
<keyword evidence="3" id="KW-1185">Reference proteome</keyword>
<dbReference type="GeneID" id="73347817"/>
<dbReference type="AlphaFoldDB" id="A0A9Q8T393"/>
<gene>
    <name evidence="2" type="ORF">CLUP02_13871</name>
</gene>
<evidence type="ECO:0000313" key="3">
    <source>
        <dbReference type="Proteomes" id="UP000830671"/>
    </source>
</evidence>
<protein>
    <submittedName>
        <fullName evidence="2">Uncharacterized protein</fullName>
    </submittedName>
</protein>
<reference evidence="2" key="1">
    <citation type="journal article" date="2021" name="Mol. Plant Microbe Interact.">
        <title>Complete Genome Sequence of the Plant-Pathogenic Fungus Colletotrichum lupini.</title>
        <authorList>
            <person name="Baroncelli R."/>
            <person name="Pensec F."/>
            <person name="Da Lio D."/>
            <person name="Boufleur T."/>
            <person name="Vicente I."/>
            <person name="Sarrocco S."/>
            <person name="Picot A."/>
            <person name="Baraldi E."/>
            <person name="Sukno S."/>
            <person name="Thon M."/>
            <person name="Le Floch G."/>
        </authorList>
    </citation>
    <scope>NUCLEOTIDE SEQUENCE</scope>
    <source>
        <strain evidence="2">IMI 504893</strain>
    </source>
</reference>
<feature type="region of interest" description="Disordered" evidence="1">
    <location>
        <begin position="1"/>
        <end position="24"/>
    </location>
</feature>
<evidence type="ECO:0000256" key="1">
    <source>
        <dbReference type="SAM" id="MobiDB-lite"/>
    </source>
</evidence>
<proteinExistence type="predicted"/>